<name>A0A4S8QDV1_9ACTN</name>
<feature type="transmembrane region" description="Helical" evidence="2">
    <location>
        <begin position="57"/>
        <end position="74"/>
    </location>
</feature>
<dbReference type="AlphaFoldDB" id="A0A4S8QDV1"/>
<evidence type="ECO:0000256" key="1">
    <source>
        <dbReference type="SAM" id="MobiDB-lite"/>
    </source>
</evidence>
<keyword evidence="4" id="KW-1185">Reference proteome</keyword>
<dbReference type="Proteomes" id="UP000308760">
    <property type="component" value="Unassembled WGS sequence"/>
</dbReference>
<sequence length="215" mass="23544">MAEQQWIVIGSRSLQVLVTDPNAPTGIDDAVARFDATLAGWPGPVPGWYETFERRGVWLYPIMIVMAAVVLYGLPDLDIWLVILLGTSIGLIVATIALFLGAYIAKLASRRAARGRNDRYLEAYVRQSDLLTLQQVASIRKYGLVGDIELNRLAWRVSDLEDPDGDAAVDELHALWKEADPESAEAFEADAAEAERDRIAQEATEPPSGAPGSPR</sequence>
<evidence type="ECO:0000256" key="2">
    <source>
        <dbReference type="SAM" id="Phobius"/>
    </source>
</evidence>
<accession>A0A4S8QDV1</accession>
<feature type="transmembrane region" description="Helical" evidence="2">
    <location>
        <begin position="80"/>
        <end position="105"/>
    </location>
</feature>
<dbReference type="EMBL" id="STGY01000047">
    <property type="protein sequence ID" value="THV41272.1"/>
    <property type="molecule type" value="Genomic_DNA"/>
</dbReference>
<evidence type="ECO:0000313" key="3">
    <source>
        <dbReference type="EMBL" id="THV41272.1"/>
    </source>
</evidence>
<keyword evidence="2" id="KW-1133">Transmembrane helix</keyword>
<keyword evidence="2" id="KW-0812">Transmembrane</keyword>
<feature type="compositionally biased region" description="Acidic residues" evidence="1">
    <location>
        <begin position="181"/>
        <end position="192"/>
    </location>
</feature>
<dbReference type="OrthoDB" id="5197336at2"/>
<comment type="caution">
    <text evidence="3">The sequence shown here is derived from an EMBL/GenBank/DDBJ whole genome shotgun (WGS) entry which is preliminary data.</text>
</comment>
<organism evidence="3 4">
    <name type="scientific">Glycomyces buryatensis</name>
    <dbReference type="NCBI Taxonomy" id="2570927"/>
    <lineage>
        <taxon>Bacteria</taxon>
        <taxon>Bacillati</taxon>
        <taxon>Actinomycetota</taxon>
        <taxon>Actinomycetes</taxon>
        <taxon>Glycomycetales</taxon>
        <taxon>Glycomycetaceae</taxon>
        <taxon>Glycomyces</taxon>
    </lineage>
</organism>
<gene>
    <name evidence="3" type="ORF">FAB82_12695</name>
</gene>
<proteinExistence type="predicted"/>
<evidence type="ECO:0000313" key="4">
    <source>
        <dbReference type="Proteomes" id="UP000308760"/>
    </source>
</evidence>
<protein>
    <submittedName>
        <fullName evidence="3">Uncharacterized protein</fullName>
    </submittedName>
</protein>
<reference evidence="4" key="1">
    <citation type="submission" date="2019-04" db="EMBL/GenBank/DDBJ databases">
        <title>Nocardioides xinjiangensis sp. nov.</title>
        <authorList>
            <person name="Liu S."/>
        </authorList>
    </citation>
    <scope>NUCLEOTIDE SEQUENCE [LARGE SCALE GENOMIC DNA]</scope>
    <source>
        <strain evidence="4">18</strain>
    </source>
</reference>
<dbReference type="RefSeq" id="WP_136534904.1">
    <property type="nucleotide sequence ID" value="NZ_STGY01000047.1"/>
</dbReference>
<feature type="region of interest" description="Disordered" evidence="1">
    <location>
        <begin position="181"/>
        <end position="215"/>
    </location>
</feature>
<reference evidence="3 4" key="2">
    <citation type="submission" date="2019-05" db="EMBL/GenBank/DDBJ databases">
        <title>Glycomyces buryatensis sp. nov.</title>
        <authorList>
            <person name="Nikitina E."/>
        </authorList>
    </citation>
    <scope>NUCLEOTIDE SEQUENCE [LARGE SCALE GENOMIC DNA]</scope>
    <source>
        <strain evidence="3 4">18</strain>
    </source>
</reference>
<keyword evidence="2" id="KW-0472">Membrane</keyword>